<dbReference type="Gene3D" id="3.90.1530.30">
    <property type="match status" value="1"/>
</dbReference>
<dbReference type="PANTHER" id="PTHR33375:SF1">
    <property type="entry name" value="CHROMOSOME-PARTITIONING PROTEIN PARB-RELATED"/>
    <property type="match status" value="1"/>
</dbReference>
<keyword evidence="2" id="KW-0159">Chromosome partition</keyword>
<dbReference type="SUPFAM" id="SSF110849">
    <property type="entry name" value="ParB/Sulfiredoxin"/>
    <property type="match status" value="1"/>
</dbReference>
<dbReference type="Pfam" id="PF02195">
    <property type="entry name" value="ParB_N"/>
    <property type="match status" value="1"/>
</dbReference>
<dbReference type="InterPro" id="IPR004437">
    <property type="entry name" value="ParB/RepB/Spo0J"/>
</dbReference>
<evidence type="ECO:0000256" key="1">
    <source>
        <dbReference type="ARBA" id="ARBA00006295"/>
    </source>
</evidence>
<dbReference type="PANTHER" id="PTHR33375">
    <property type="entry name" value="CHROMOSOME-PARTITIONING PROTEIN PARB-RELATED"/>
    <property type="match status" value="1"/>
</dbReference>
<comment type="caution">
    <text evidence="5">The sequence shown here is derived from an EMBL/GenBank/DDBJ whole genome shotgun (WGS) entry which is preliminary data.</text>
</comment>
<dbReference type="EMBL" id="JAHOAX010000015">
    <property type="protein sequence ID" value="MBV3124488.1"/>
    <property type="molecule type" value="Genomic_DNA"/>
</dbReference>
<dbReference type="Proteomes" id="UP000777173">
    <property type="component" value="Unassembled WGS sequence"/>
</dbReference>
<reference evidence="5" key="1">
    <citation type="submission" date="2021-06" db="EMBL/GenBank/DDBJ databases">
        <title>Collection of gut derived symbiotic bacterial strains cultured from healthy donors.</title>
        <authorList>
            <person name="Lin H."/>
            <person name="Littmann E."/>
            <person name="Pamer E.G."/>
        </authorList>
    </citation>
    <scope>NUCLEOTIDE SEQUENCE</scope>
    <source>
        <strain evidence="5">MSK.5.10</strain>
    </source>
</reference>
<gene>
    <name evidence="5" type="ORF">KSU80_15085</name>
</gene>
<sequence>MKATVNQSAAERNITLVALANIQPSSFNPRKHFDEANLYELAGSIKQQGVLQPITVRPIADTDRYEIVFGERRYRASVMAEMEDIPAIVSELTDEAAEEMAITENLQRKDVTPIEEANAYQKLIENGRHTVQTLAVLFGKNENYIRTRLKFTALIPEIATLLETDELTISVATEICRYGEDIQKEVYEKHLQDGNAYNSWRGLKAADVAKRIESNYTTDLRYYSFDKTECATCAHNTNNLLLFCDGGCGHCANRTCLAEMNASFLMEKAVQIMQQNPNVSLCRDRYTTNDTVIERLIALGYEVENLETYTTFPNSPQEPKAENFNDTEKYEEARTRYEQQWADYMEKEEEITRKSEAGEITVYAKIGQKEIVFCYVENVTEQAADGTAVQAPLSPVEKLEKQDERNKEIALEKTVEDTKRQIMEADITGGKFGADEEKILYFFMLSNLREEHFTAVGITEEGKHYLTDEDKMNIVANLTVKIKTIIRRDYLIANFRNAYGKNTVASLLLDFARKHMPEELATIENEYNEVYEKRHQRIEEKKAVLLVQEKTRAKGHEITQAEEQQQPEGIAA</sequence>
<evidence type="ECO:0000256" key="2">
    <source>
        <dbReference type="ARBA" id="ARBA00022829"/>
    </source>
</evidence>
<dbReference type="RefSeq" id="WP_117475645.1">
    <property type="nucleotide sequence ID" value="NZ_DAWDYP010000020.1"/>
</dbReference>
<dbReference type="SMART" id="SM00470">
    <property type="entry name" value="ParB"/>
    <property type="match status" value="1"/>
</dbReference>
<dbReference type="GO" id="GO:0005694">
    <property type="term" value="C:chromosome"/>
    <property type="evidence" value="ECO:0007669"/>
    <property type="project" value="TreeGrafter"/>
</dbReference>
<dbReference type="GO" id="GO:0003677">
    <property type="term" value="F:DNA binding"/>
    <property type="evidence" value="ECO:0007669"/>
    <property type="project" value="UniProtKB-KW"/>
</dbReference>
<protein>
    <submittedName>
        <fullName evidence="5">ParB/RepB/Spo0J family partition protein</fullName>
    </submittedName>
</protein>
<evidence type="ECO:0000313" key="6">
    <source>
        <dbReference type="Proteomes" id="UP000777173"/>
    </source>
</evidence>
<dbReference type="GO" id="GO:0007059">
    <property type="term" value="P:chromosome segregation"/>
    <property type="evidence" value="ECO:0007669"/>
    <property type="project" value="UniProtKB-KW"/>
</dbReference>
<organism evidence="5 6">
    <name type="scientific">Phocaeicola dorei</name>
    <dbReference type="NCBI Taxonomy" id="357276"/>
    <lineage>
        <taxon>Bacteria</taxon>
        <taxon>Pseudomonadati</taxon>
        <taxon>Bacteroidota</taxon>
        <taxon>Bacteroidia</taxon>
        <taxon>Bacteroidales</taxon>
        <taxon>Bacteroidaceae</taxon>
        <taxon>Phocaeicola</taxon>
    </lineage>
</organism>
<keyword evidence="3" id="KW-0238">DNA-binding</keyword>
<dbReference type="AlphaFoldDB" id="A0AB35C9L4"/>
<name>A0AB35C9L4_9BACT</name>
<dbReference type="InterPro" id="IPR036086">
    <property type="entry name" value="ParB/Sulfiredoxin_sf"/>
</dbReference>
<dbReference type="InterPro" id="IPR050336">
    <property type="entry name" value="Chromosome_partition/occlusion"/>
</dbReference>
<dbReference type="Gene3D" id="1.10.10.2830">
    <property type="match status" value="1"/>
</dbReference>
<evidence type="ECO:0000256" key="3">
    <source>
        <dbReference type="ARBA" id="ARBA00023125"/>
    </source>
</evidence>
<dbReference type="CDD" id="cd16393">
    <property type="entry name" value="SPO0J_N"/>
    <property type="match status" value="1"/>
</dbReference>
<dbReference type="InterPro" id="IPR041468">
    <property type="entry name" value="HTH_ParB/Spo0J"/>
</dbReference>
<dbReference type="Pfam" id="PF17762">
    <property type="entry name" value="HTH_ParB"/>
    <property type="match status" value="1"/>
</dbReference>
<evidence type="ECO:0000313" key="5">
    <source>
        <dbReference type="EMBL" id="MBV3124488.1"/>
    </source>
</evidence>
<feature type="domain" description="ParB-like N-terminal" evidence="4">
    <location>
        <begin position="15"/>
        <end position="106"/>
    </location>
</feature>
<comment type="similarity">
    <text evidence="1">Belongs to the ParB family.</text>
</comment>
<dbReference type="NCBIfam" id="TIGR00180">
    <property type="entry name" value="parB_part"/>
    <property type="match status" value="1"/>
</dbReference>
<dbReference type="InterPro" id="IPR003115">
    <property type="entry name" value="ParB_N"/>
</dbReference>
<accession>A0AB35C9L4</accession>
<proteinExistence type="inferred from homology"/>
<dbReference type="SUPFAM" id="SSF109709">
    <property type="entry name" value="KorB DNA-binding domain-like"/>
    <property type="match status" value="1"/>
</dbReference>
<dbReference type="FunFam" id="3.90.1530.30:FF:000001">
    <property type="entry name" value="Chromosome partitioning protein ParB"/>
    <property type="match status" value="1"/>
</dbReference>
<evidence type="ECO:0000259" key="4">
    <source>
        <dbReference type="SMART" id="SM00470"/>
    </source>
</evidence>